<evidence type="ECO:0000256" key="1">
    <source>
        <dbReference type="SAM" id="Phobius"/>
    </source>
</evidence>
<keyword evidence="3" id="KW-1185">Reference proteome</keyword>
<dbReference type="OrthoDB" id="4768569at2759"/>
<name>G2RF25_THETT</name>
<feature type="transmembrane region" description="Helical" evidence="1">
    <location>
        <begin position="81"/>
        <end position="105"/>
    </location>
</feature>
<dbReference type="KEGG" id="ttt:THITE_2121561"/>
<gene>
    <name evidence="2" type="ORF">THITE_2121561</name>
</gene>
<proteinExistence type="predicted"/>
<accession>G2RF25</accession>
<dbReference type="HOGENOM" id="CLU_1983103_0_0_1"/>
<keyword evidence="1" id="KW-0472">Membrane</keyword>
<dbReference type="EMBL" id="CP003013">
    <property type="protein sequence ID" value="AEO70308.1"/>
    <property type="molecule type" value="Genomic_DNA"/>
</dbReference>
<sequence length="126" mass="13960">MDFQFVTQLLVQHGAEEHAGKNFVFRPSPGLMLFSCLVFGCCVSSFSHRRQNQDPFQFLIYIVLLGAAGAAGYGARAHAHLILLGYLPFATCAAMIISILGHAIYRRLKHAEAPRQEDEEKARLLG</sequence>
<feature type="transmembrane region" description="Helical" evidence="1">
    <location>
        <begin position="58"/>
        <end position="75"/>
    </location>
</feature>
<dbReference type="AlphaFoldDB" id="G2RF25"/>
<dbReference type="Proteomes" id="UP000008181">
    <property type="component" value="Chromosome 5"/>
</dbReference>
<feature type="transmembrane region" description="Helical" evidence="1">
    <location>
        <begin position="30"/>
        <end position="46"/>
    </location>
</feature>
<dbReference type="GeneID" id="11522832"/>
<evidence type="ECO:0000313" key="3">
    <source>
        <dbReference type="Proteomes" id="UP000008181"/>
    </source>
</evidence>
<reference evidence="2 3" key="1">
    <citation type="journal article" date="2011" name="Nat. Biotechnol.">
        <title>Comparative genomic analysis of the thermophilic biomass-degrading fungi Myceliophthora thermophila and Thielavia terrestris.</title>
        <authorList>
            <person name="Berka R.M."/>
            <person name="Grigoriev I.V."/>
            <person name="Otillar R."/>
            <person name="Salamov A."/>
            <person name="Grimwood J."/>
            <person name="Reid I."/>
            <person name="Ishmael N."/>
            <person name="John T."/>
            <person name="Darmond C."/>
            <person name="Moisan M.-C."/>
            <person name="Henrissat B."/>
            <person name="Coutinho P.M."/>
            <person name="Lombard V."/>
            <person name="Natvig D.O."/>
            <person name="Lindquist E."/>
            <person name="Schmutz J."/>
            <person name="Lucas S."/>
            <person name="Harris P."/>
            <person name="Powlowski J."/>
            <person name="Bellemare A."/>
            <person name="Taylor D."/>
            <person name="Butler G."/>
            <person name="de Vries R.P."/>
            <person name="Allijn I.E."/>
            <person name="van den Brink J."/>
            <person name="Ushinsky S."/>
            <person name="Storms R."/>
            <person name="Powell A.J."/>
            <person name="Paulsen I.T."/>
            <person name="Elbourne L.D.H."/>
            <person name="Baker S.E."/>
            <person name="Magnuson J."/>
            <person name="LaBoissiere S."/>
            <person name="Clutterbuck A.J."/>
            <person name="Martinez D."/>
            <person name="Wogulis M."/>
            <person name="de Leon A.L."/>
            <person name="Rey M.W."/>
            <person name="Tsang A."/>
        </authorList>
    </citation>
    <scope>NUCLEOTIDE SEQUENCE [LARGE SCALE GENOMIC DNA]</scope>
    <source>
        <strain evidence="3">ATCC 38088 / NRRL 8126</strain>
    </source>
</reference>
<keyword evidence="1" id="KW-0812">Transmembrane</keyword>
<protein>
    <submittedName>
        <fullName evidence="2">Uncharacterized protein</fullName>
    </submittedName>
</protein>
<dbReference type="RefSeq" id="XP_003656644.1">
    <property type="nucleotide sequence ID" value="XM_003656596.1"/>
</dbReference>
<organism evidence="2 3">
    <name type="scientific">Thermothielavioides terrestris (strain ATCC 38088 / NRRL 8126)</name>
    <name type="common">Thielavia terrestris</name>
    <dbReference type="NCBI Taxonomy" id="578455"/>
    <lineage>
        <taxon>Eukaryota</taxon>
        <taxon>Fungi</taxon>
        <taxon>Dikarya</taxon>
        <taxon>Ascomycota</taxon>
        <taxon>Pezizomycotina</taxon>
        <taxon>Sordariomycetes</taxon>
        <taxon>Sordariomycetidae</taxon>
        <taxon>Sordariales</taxon>
        <taxon>Chaetomiaceae</taxon>
        <taxon>Thermothielavioides</taxon>
        <taxon>Thermothielavioides terrestris</taxon>
    </lineage>
</organism>
<evidence type="ECO:0000313" key="2">
    <source>
        <dbReference type="EMBL" id="AEO70308.1"/>
    </source>
</evidence>
<dbReference type="eggNOG" id="ENOG502RJCA">
    <property type="taxonomic scope" value="Eukaryota"/>
</dbReference>
<keyword evidence="1" id="KW-1133">Transmembrane helix</keyword>